<sequence length="94" mass="10899">MPAVALHDIRRSLTDDAFVELKVWEVPEPVRGSDHRYKYRLVLVVNGRCVLRYDNEAGKGDHKHLGVDEREMPYVFVSLRQLLDDFFADVSTLL</sequence>
<gene>
    <name evidence="1" type="ORF">HW932_03690</name>
</gene>
<evidence type="ECO:0000313" key="1">
    <source>
        <dbReference type="EMBL" id="NVZ08357.1"/>
    </source>
</evidence>
<dbReference type="Pfam" id="PF20126">
    <property type="entry name" value="TumE"/>
    <property type="match status" value="1"/>
</dbReference>
<name>A0A850RAT5_9GAMM</name>
<dbReference type="Proteomes" id="UP000592294">
    <property type="component" value="Unassembled WGS sequence"/>
</dbReference>
<reference evidence="1 2" key="1">
    <citation type="submission" date="2020-06" db="EMBL/GenBank/DDBJ databases">
        <title>Whole-genome sequence of Allochromatium humboldtianum DSM 21881, type strain.</title>
        <authorList>
            <person name="Kyndt J.A."/>
            <person name="Meyer T.E."/>
        </authorList>
    </citation>
    <scope>NUCLEOTIDE SEQUENCE [LARGE SCALE GENOMIC DNA]</scope>
    <source>
        <strain evidence="1 2">DSM 21881</strain>
    </source>
</reference>
<dbReference type="AlphaFoldDB" id="A0A850RAT5"/>
<dbReference type="InterPro" id="IPR045397">
    <property type="entry name" value="TumE-like"/>
</dbReference>
<dbReference type="EMBL" id="JABZEO010000002">
    <property type="protein sequence ID" value="NVZ08357.1"/>
    <property type="molecule type" value="Genomic_DNA"/>
</dbReference>
<comment type="caution">
    <text evidence="1">The sequence shown here is derived from an EMBL/GenBank/DDBJ whole genome shotgun (WGS) entry which is preliminary data.</text>
</comment>
<keyword evidence="2" id="KW-1185">Reference proteome</keyword>
<evidence type="ECO:0000313" key="2">
    <source>
        <dbReference type="Proteomes" id="UP000592294"/>
    </source>
</evidence>
<dbReference type="RefSeq" id="WP_176975138.1">
    <property type="nucleotide sequence ID" value="NZ_JABZEO010000002.1"/>
</dbReference>
<protein>
    <submittedName>
        <fullName evidence="1">Uncharacterized protein</fullName>
    </submittedName>
</protein>
<accession>A0A850RAT5</accession>
<organism evidence="1 2">
    <name type="scientific">Allochromatium humboldtianum</name>
    <dbReference type="NCBI Taxonomy" id="504901"/>
    <lineage>
        <taxon>Bacteria</taxon>
        <taxon>Pseudomonadati</taxon>
        <taxon>Pseudomonadota</taxon>
        <taxon>Gammaproteobacteria</taxon>
        <taxon>Chromatiales</taxon>
        <taxon>Chromatiaceae</taxon>
        <taxon>Allochromatium</taxon>
    </lineage>
</organism>
<proteinExistence type="predicted"/>